<sequence>GYLEGGGPATEPSGWRFDICNKIGMCEFDPVDGISSWFVALWRTRQFRHQVVNRWKTLRITTLRTEIILDIFHSTARLIQNPVRRNFRRWNGTLFQGGFVDNTAQWNYHVRKMENWLVSRLAWMDTAIQEIREVLRGD</sequence>
<dbReference type="EMBL" id="GBEZ01009362">
    <property type="protein sequence ID" value="JAC76219.1"/>
    <property type="molecule type" value="Transcribed_RNA"/>
</dbReference>
<feature type="non-terminal residue" evidence="1">
    <location>
        <position position="1"/>
    </location>
</feature>
<dbReference type="Pfam" id="PF08757">
    <property type="entry name" value="CotH"/>
    <property type="match status" value="1"/>
</dbReference>
<dbReference type="AlphaFoldDB" id="A0A061RZN8"/>
<organism evidence="1">
    <name type="scientific">Tetraselmis sp. GSL018</name>
    <dbReference type="NCBI Taxonomy" id="582737"/>
    <lineage>
        <taxon>Eukaryota</taxon>
        <taxon>Viridiplantae</taxon>
        <taxon>Chlorophyta</taxon>
        <taxon>core chlorophytes</taxon>
        <taxon>Chlorodendrophyceae</taxon>
        <taxon>Chlorodendrales</taxon>
        <taxon>Chlorodendraceae</taxon>
        <taxon>Tetraselmis</taxon>
    </lineage>
</organism>
<name>A0A061RZN8_9CHLO</name>
<gene>
    <name evidence="1" type="ORF">TSPGSL018_20780</name>
</gene>
<proteinExistence type="predicted"/>
<accession>A0A061RZN8</accession>
<evidence type="ECO:0000313" key="1">
    <source>
        <dbReference type="EMBL" id="JAC76219.1"/>
    </source>
</evidence>
<protein>
    <submittedName>
        <fullName evidence="1">Uncharacterized protein</fullName>
    </submittedName>
</protein>
<reference evidence="1" key="1">
    <citation type="submission" date="2014-05" db="EMBL/GenBank/DDBJ databases">
        <title>The transcriptome of the halophilic microalga Tetraselmis sp. GSL018 isolated from the Great Salt Lake, Utah.</title>
        <authorList>
            <person name="Jinkerson R.E."/>
            <person name="D'Adamo S."/>
            <person name="Posewitz M.C."/>
        </authorList>
    </citation>
    <scope>NUCLEOTIDE SEQUENCE</scope>
    <source>
        <strain evidence="1">GSL018</strain>
    </source>
</reference>
<dbReference type="InterPro" id="IPR014867">
    <property type="entry name" value="Spore_coat_CotH_CotH2/3/7"/>
</dbReference>